<gene>
    <name evidence="11" type="ORF">IQ251_11975</name>
</gene>
<keyword evidence="5 11" id="KW-0418">Kinase</keyword>
<dbReference type="CDD" id="cd14014">
    <property type="entry name" value="STKc_PknB_like"/>
    <property type="match status" value="1"/>
</dbReference>
<dbReference type="Pfam" id="PF00069">
    <property type="entry name" value="Pkinase"/>
    <property type="match status" value="1"/>
</dbReference>
<dbReference type="InterPro" id="IPR017441">
    <property type="entry name" value="Protein_kinase_ATP_BS"/>
</dbReference>
<organism evidence="11 12">
    <name type="scientific">Saccharopolyspora montiporae</name>
    <dbReference type="NCBI Taxonomy" id="2781240"/>
    <lineage>
        <taxon>Bacteria</taxon>
        <taxon>Bacillati</taxon>
        <taxon>Actinomycetota</taxon>
        <taxon>Actinomycetes</taxon>
        <taxon>Pseudonocardiales</taxon>
        <taxon>Pseudonocardiaceae</taxon>
        <taxon>Saccharopolyspora</taxon>
    </lineage>
</organism>
<evidence type="ECO:0000256" key="8">
    <source>
        <dbReference type="SAM" id="MobiDB-lite"/>
    </source>
</evidence>
<dbReference type="EC" id="2.7.11.1" evidence="1"/>
<keyword evidence="2 11" id="KW-0723">Serine/threonine-protein kinase</keyword>
<keyword evidence="9" id="KW-0812">Transmembrane</keyword>
<evidence type="ECO:0000256" key="6">
    <source>
        <dbReference type="ARBA" id="ARBA00022840"/>
    </source>
</evidence>
<dbReference type="InterPro" id="IPR008271">
    <property type="entry name" value="Ser/Thr_kinase_AS"/>
</dbReference>
<evidence type="ECO:0000256" key="2">
    <source>
        <dbReference type="ARBA" id="ARBA00022527"/>
    </source>
</evidence>
<dbReference type="AlphaFoldDB" id="A0A929BB77"/>
<dbReference type="GO" id="GO:0005524">
    <property type="term" value="F:ATP binding"/>
    <property type="evidence" value="ECO:0007669"/>
    <property type="project" value="UniProtKB-UniRule"/>
</dbReference>
<evidence type="ECO:0000256" key="7">
    <source>
        <dbReference type="PROSITE-ProRule" id="PRU10141"/>
    </source>
</evidence>
<accession>A0A929BB77</accession>
<feature type="binding site" evidence="7">
    <location>
        <position position="54"/>
    </location>
    <ligand>
        <name>ATP</name>
        <dbReference type="ChEBI" id="CHEBI:30616"/>
    </ligand>
</feature>
<evidence type="ECO:0000313" key="12">
    <source>
        <dbReference type="Proteomes" id="UP000598360"/>
    </source>
</evidence>
<dbReference type="Gene3D" id="3.30.200.20">
    <property type="entry name" value="Phosphorylase Kinase, domain 1"/>
    <property type="match status" value="1"/>
</dbReference>
<dbReference type="PROSITE" id="PS00108">
    <property type="entry name" value="PROTEIN_KINASE_ST"/>
    <property type="match status" value="1"/>
</dbReference>
<dbReference type="GO" id="GO:0004674">
    <property type="term" value="F:protein serine/threonine kinase activity"/>
    <property type="evidence" value="ECO:0007669"/>
    <property type="project" value="UniProtKB-KW"/>
</dbReference>
<evidence type="ECO:0000256" key="1">
    <source>
        <dbReference type="ARBA" id="ARBA00012513"/>
    </source>
</evidence>
<feature type="transmembrane region" description="Helical" evidence="9">
    <location>
        <begin position="358"/>
        <end position="380"/>
    </location>
</feature>
<feature type="region of interest" description="Disordered" evidence="8">
    <location>
        <begin position="1"/>
        <end position="21"/>
    </location>
</feature>
<evidence type="ECO:0000256" key="5">
    <source>
        <dbReference type="ARBA" id="ARBA00022777"/>
    </source>
</evidence>
<sequence>MDNASVPTDSDDTDTGPGRLIGDRYRLASRLGGGAMGTVWSGVDELLRRPVAVKEVALPPGMPEEQAAELRERALREARAIASLSHPNVVTLYDVAREDGEPFVVMELVPSQSLAALLDQHGRLDDQQLAVVADGVAAGLEAAHRAGIVHRDVKPGNVLVGSDGLIKLSDFGISRNIAERTLTSTGILLGTPSFIAPEIVTGDAVTATADMWGLGTTLFAAAEGRTPYDVGDDPLATVTEVARGPVPAASRPGPLGEIIGGLMVKDPANRMPLTEVRRRVQHLLPEPGARPFGLLLDPDAPTVRVRTPESSTPQSSQRSAEPPAPGTGQAAEPAPLAEHPGTPPFALREPVRTRRPSGWSVLGLVLAALLVFAAAAGAGFSATRVLAGERVLPEESSVEPLPDLGLQLRHEAAEHTGDPGSGAFALAVPGDWEKFHNERNDLAGSKEVSWVAPDGSAEISAERFGGFFTAGNEVDDYLSWLPSTAAGSRGGFTKTTDAPTGPDRRLSYQVTEISLVGAPEPAVVRDTSEVLMPRGPDLWVLRASAVADLPTGTSDHLLDAVLPGFAAG</sequence>
<keyword evidence="9" id="KW-1133">Transmembrane helix</keyword>
<protein>
    <recommendedName>
        <fullName evidence="1">non-specific serine/threonine protein kinase</fullName>
        <ecNumber evidence="1">2.7.11.1</ecNumber>
    </recommendedName>
</protein>
<dbReference type="PROSITE" id="PS50011">
    <property type="entry name" value="PROTEIN_KINASE_DOM"/>
    <property type="match status" value="1"/>
</dbReference>
<evidence type="ECO:0000313" key="11">
    <source>
        <dbReference type="EMBL" id="MBE9375160.1"/>
    </source>
</evidence>
<keyword evidence="6 7" id="KW-0067">ATP-binding</keyword>
<reference evidence="11" key="1">
    <citation type="submission" date="2020-10" db="EMBL/GenBank/DDBJ databases">
        <title>Diversity and distribution of actinomycetes associated with coral in the coast of Hainan.</title>
        <authorList>
            <person name="Li F."/>
        </authorList>
    </citation>
    <scope>NUCLEOTIDE SEQUENCE</scope>
    <source>
        <strain evidence="11">HNM0983</strain>
    </source>
</reference>
<dbReference type="SUPFAM" id="SSF56112">
    <property type="entry name" value="Protein kinase-like (PK-like)"/>
    <property type="match status" value="1"/>
</dbReference>
<keyword evidence="9" id="KW-0472">Membrane</keyword>
<dbReference type="PANTHER" id="PTHR43289:SF6">
    <property type="entry name" value="SERINE_THREONINE-PROTEIN KINASE NEKL-3"/>
    <property type="match status" value="1"/>
</dbReference>
<evidence type="ECO:0000259" key="10">
    <source>
        <dbReference type="PROSITE" id="PS50011"/>
    </source>
</evidence>
<evidence type="ECO:0000256" key="3">
    <source>
        <dbReference type="ARBA" id="ARBA00022679"/>
    </source>
</evidence>
<dbReference type="InterPro" id="IPR011009">
    <property type="entry name" value="Kinase-like_dom_sf"/>
</dbReference>
<comment type="caution">
    <text evidence="11">The sequence shown here is derived from an EMBL/GenBank/DDBJ whole genome shotgun (WGS) entry which is preliminary data.</text>
</comment>
<dbReference type="PANTHER" id="PTHR43289">
    <property type="entry name" value="MITOGEN-ACTIVATED PROTEIN KINASE KINASE KINASE 20-RELATED"/>
    <property type="match status" value="1"/>
</dbReference>
<dbReference type="EMBL" id="JADEYC010000018">
    <property type="protein sequence ID" value="MBE9375160.1"/>
    <property type="molecule type" value="Genomic_DNA"/>
</dbReference>
<feature type="region of interest" description="Disordered" evidence="8">
    <location>
        <begin position="287"/>
        <end position="351"/>
    </location>
</feature>
<keyword evidence="12" id="KW-1185">Reference proteome</keyword>
<evidence type="ECO:0000256" key="9">
    <source>
        <dbReference type="SAM" id="Phobius"/>
    </source>
</evidence>
<feature type="compositionally biased region" description="Polar residues" evidence="8">
    <location>
        <begin position="308"/>
        <end position="319"/>
    </location>
</feature>
<dbReference type="InterPro" id="IPR000719">
    <property type="entry name" value="Prot_kinase_dom"/>
</dbReference>
<dbReference type="Gene3D" id="1.10.510.10">
    <property type="entry name" value="Transferase(Phosphotransferase) domain 1"/>
    <property type="match status" value="1"/>
</dbReference>
<keyword evidence="4 7" id="KW-0547">Nucleotide-binding</keyword>
<name>A0A929BB77_9PSEU</name>
<feature type="domain" description="Protein kinase" evidence="10">
    <location>
        <begin position="25"/>
        <end position="284"/>
    </location>
</feature>
<dbReference type="PROSITE" id="PS00107">
    <property type="entry name" value="PROTEIN_KINASE_ATP"/>
    <property type="match status" value="1"/>
</dbReference>
<keyword evidence="3" id="KW-0808">Transferase</keyword>
<dbReference type="SMART" id="SM00220">
    <property type="entry name" value="S_TKc"/>
    <property type="match status" value="1"/>
</dbReference>
<evidence type="ECO:0000256" key="4">
    <source>
        <dbReference type="ARBA" id="ARBA00022741"/>
    </source>
</evidence>
<dbReference type="Proteomes" id="UP000598360">
    <property type="component" value="Unassembled WGS sequence"/>
</dbReference>
<proteinExistence type="predicted"/>